<evidence type="ECO:0000256" key="8">
    <source>
        <dbReference type="ARBA" id="ARBA00022833"/>
    </source>
</evidence>
<gene>
    <name evidence="12 14" type="primary">dnaG</name>
    <name evidence="14" type="ORF">METESE_16900</name>
</gene>
<evidence type="ECO:0000256" key="4">
    <source>
        <dbReference type="ARBA" id="ARBA00022695"/>
    </source>
</evidence>
<dbReference type="FunFam" id="3.90.580.10:FF:000001">
    <property type="entry name" value="DNA primase"/>
    <property type="match status" value="1"/>
</dbReference>
<dbReference type="Pfam" id="PF01807">
    <property type="entry name" value="Zn_ribbon_DnaG"/>
    <property type="match status" value="1"/>
</dbReference>
<evidence type="ECO:0000256" key="2">
    <source>
        <dbReference type="ARBA" id="ARBA00022515"/>
    </source>
</evidence>
<reference evidence="14" key="1">
    <citation type="journal article" date="2023" name="Int. J. Syst. Evol. Microbiol.">
        <title>Mesoterricola silvestris gen. nov., sp. nov., Mesoterricola sediminis sp. nov., Geothrix oryzae sp. nov., Geothrix edaphica sp. nov., Geothrix rubra sp. nov., and Geothrix limicola sp. nov., six novel members of Acidobacteriota isolated from soils.</title>
        <authorList>
            <person name="Itoh H."/>
            <person name="Sugisawa Y."/>
            <person name="Mise K."/>
            <person name="Xu Z."/>
            <person name="Kuniyasu M."/>
            <person name="Ushijima N."/>
            <person name="Kawano K."/>
            <person name="Kobayashi E."/>
            <person name="Shiratori Y."/>
            <person name="Masuda Y."/>
            <person name="Senoo K."/>
        </authorList>
    </citation>
    <scope>NUCLEOTIDE SEQUENCE</scope>
    <source>
        <strain evidence="14">W786</strain>
    </source>
</reference>
<evidence type="ECO:0000259" key="13">
    <source>
        <dbReference type="PROSITE" id="PS50880"/>
    </source>
</evidence>
<keyword evidence="8 12" id="KW-0862">Zinc</keyword>
<dbReference type="Gene3D" id="3.40.1360.10">
    <property type="match status" value="1"/>
</dbReference>
<proteinExistence type="inferred from homology"/>
<sequence>MRDRELVQRVKDATDLVALVGQAVKLRRQGSAWSGLCPFHSERTPSFQVVADRGFYHCFGCGKHGDVFTWIMEREGLTFPEALEQLARAAGIDLPRQRERPAAELDLEARVRLALETAQAFYERRLADTPKALDYLRGRGMTPDFIREAHLGYAPDAWEALVTHLKTQGFSLEVLEQAGLASRSERGSHLDFLRDRLVIPILDARGRTIAFGGRAFGDAKPKYLNTRETAVFQKGSVLFGFHRAKGQLRDGALVVEGYFDVLQLHQEGIHQAVAPLGTALTEAHLQMVGRFTKRLILCFDGDAAGLRAMEKSLRLALPLGFDVRLLLLPQGEDPDTWCMTLGRDAFRELISRAPGWTDFIIGRALEGKDLRRTTDRMEALRDLAGFLTYLPASPEQRELFASLAHELRVPLEELDKAVKARFQAPAEEPAALAPPPAEVDDLVRPVLRLAKDPAFLAQLAQAPPAWWEALRGAPLVQCVLDAGGDDFQIPEGALAQIRAIEAGWSAKDDAELVPDLVLLKLEMAYVEREKQTLARQLQDPAVATDPDLTARITEKVAGLLARGAQLRASLKDLRRRALAR</sequence>
<dbReference type="GO" id="GO:0000428">
    <property type="term" value="C:DNA-directed RNA polymerase complex"/>
    <property type="evidence" value="ECO:0007669"/>
    <property type="project" value="UniProtKB-KW"/>
</dbReference>
<keyword evidence="5 12" id="KW-0235">DNA replication</keyword>
<dbReference type="InterPro" id="IPR019475">
    <property type="entry name" value="DNA_primase_DnaB-bd"/>
</dbReference>
<dbReference type="SMART" id="SM00493">
    <property type="entry name" value="TOPRIM"/>
    <property type="match status" value="1"/>
</dbReference>
<evidence type="ECO:0000313" key="14">
    <source>
        <dbReference type="EMBL" id="BDU76732.1"/>
    </source>
</evidence>
<comment type="cofactor">
    <cofactor evidence="12">
        <name>Zn(2+)</name>
        <dbReference type="ChEBI" id="CHEBI:29105"/>
    </cofactor>
    <text evidence="12">Binds 1 zinc ion per monomer.</text>
</comment>
<dbReference type="GO" id="GO:0003677">
    <property type="term" value="F:DNA binding"/>
    <property type="evidence" value="ECO:0007669"/>
    <property type="project" value="UniProtKB-KW"/>
</dbReference>
<evidence type="ECO:0000256" key="9">
    <source>
        <dbReference type="ARBA" id="ARBA00022842"/>
    </source>
</evidence>
<dbReference type="EC" id="2.7.7.101" evidence="12"/>
<keyword evidence="7 12" id="KW-0863">Zinc-finger</keyword>
<dbReference type="InterPro" id="IPR030846">
    <property type="entry name" value="DnaG_bac"/>
</dbReference>
<keyword evidence="10 12" id="KW-0238">DNA-binding</keyword>
<dbReference type="SMART" id="SM00400">
    <property type="entry name" value="ZnF_CHCC"/>
    <property type="match status" value="1"/>
</dbReference>
<dbReference type="PANTHER" id="PTHR30313">
    <property type="entry name" value="DNA PRIMASE"/>
    <property type="match status" value="1"/>
</dbReference>
<comment type="domain">
    <text evidence="12">Contains an N-terminal zinc-binding domain, a central core domain that contains the primase activity, and a C-terminal DnaB-binding domain.</text>
</comment>
<evidence type="ECO:0000256" key="11">
    <source>
        <dbReference type="ARBA" id="ARBA00023163"/>
    </source>
</evidence>
<keyword evidence="15" id="KW-1185">Reference proteome</keyword>
<keyword evidence="11 12" id="KW-0804">Transcription</keyword>
<dbReference type="InterPro" id="IPR002694">
    <property type="entry name" value="Znf_CHC2"/>
</dbReference>
<dbReference type="KEGG" id="msea:METESE_16900"/>
<evidence type="ECO:0000256" key="7">
    <source>
        <dbReference type="ARBA" id="ARBA00022771"/>
    </source>
</evidence>
<dbReference type="GO" id="GO:0006269">
    <property type="term" value="P:DNA replication, synthesis of primer"/>
    <property type="evidence" value="ECO:0007669"/>
    <property type="project" value="UniProtKB-UniRule"/>
</dbReference>
<dbReference type="Pfam" id="PF13155">
    <property type="entry name" value="Toprim_2"/>
    <property type="match status" value="1"/>
</dbReference>
<keyword evidence="3 12" id="KW-0808">Transferase</keyword>
<keyword evidence="2 12" id="KW-0639">Primosome</keyword>
<evidence type="ECO:0000313" key="15">
    <source>
        <dbReference type="Proteomes" id="UP001228113"/>
    </source>
</evidence>
<dbReference type="HAMAP" id="MF_00974">
    <property type="entry name" value="DNA_primase_DnaG"/>
    <property type="match status" value="1"/>
</dbReference>
<keyword evidence="1 12" id="KW-0240">DNA-directed RNA polymerase</keyword>
<dbReference type="Pfam" id="PF10410">
    <property type="entry name" value="DnaB_bind"/>
    <property type="match status" value="1"/>
</dbReference>
<evidence type="ECO:0000256" key="6">
    <source>
        <dbReference type="ARBA" id="ARBA00022723"/>
    </source>
</evidence>
<organism evidence="14 15">
    <name type="scientific">Mesoterricola sediminis</name>
    <dbReference type="NCBI Taxonomy" id="2927980"/>
    <lineage>
        <taxon>Bacteria</taxon>
        <taxon>Pseudomonadati</taxon>
        <taxon>Acidobacteriota</taxon>
        <taxon>Holophagae</taxon>
        <taxon>Holophagales</taxon>
        <taxon>Holophagaceae</taxon>
        <taxon>Mesoterricola</taxon>
    </lineage>
</organism>
<dbReference type="Proteomes" id="UP001228113">
    <property type="component" value="Chromosome"/>
</dbReference>
<evidence type="ECO:0000256" key="3">
    <source>
        <dbReference type="ARBA" id="ARBA00022679"/>
    </source>
</evidence>
<dbReference type="SUPFAM" id="SSF56731">
    <property type="entry name" value="DNA primase core"/>
    <property type="match status" value="1"/>
</dbReference>
<evidence type="ECO:0000256" key="10">
    <source>
        <dbReference type="ARBA" id="ARBA00023125"/>
    </source>
</evidence>
<dbReference type="GO" id="GO:1990077">
    <property type="term" value="C:primosome complex"/>
    <property type="evidence" value="ECO:0007669"/>
    <property type="project" value="UniProtKB-KW"/>
</dbReference>
<accession>A0AA48KDW2</accession>
<evidence type="ECO:0000256" key="5">
    <source>
        <dbReference type="ARBA" id="ARBA00022705"/>
    </source>
</evidence>
<dbReference type="InterPro" id="IPR013264">
    <property type="entry name" value="DNAG_N"/>
</dbReference>
<dbReference type="InterPro" id="IPR050219">
    <property type="entry name" value="DnaG_primase"/>
</dbReference>
<keyword evidence="9" id="KW-0460">Magnesium</keyword>
<protein>
    <recommendedName>
        <fullName evidence="12">DNA primase</fullName>
        <ecNumber evidence="12">2.7.7.101</ecNumber>
    </recommendedName>
</protein>
<evidence type="ECO:0000256" key="1">
    <source>
        <dbReference type="ARBA" id="ARBA00022478"/>
    </source>
</evidence>
<comment type="subunit">
    <text evidence="12">Monomer. Interacts with DnaB.</text>
</comment>
<dbReference type="GO" id="GO:0005737">
    <property type="term" value="C:cytoplasm"/>
    <property type="evidence" value="ECO:0007669"/>
    <property type="project" value="TreeGrafter"/>
</dbReference>
<feature type="zinc finger region" description="CHC2-type" evidence="12">
    <location>
        <begin position="37"/>
        <end position="61"/>
    </location>
</feature>
<dbReference type="Pfam" id="PF08275">
    <property type="entry name" value="DNAG_N"/>
    <property type="match status" value="1"/>
</dbReference>
<dbReference type="Gene3D" id="3.90.580.10">
    <property type="entry name" value="Zinc finger, CHC2-type domain"/>
    <property type="match status" value="1"/>
</dbReference>
<evidence type="ECO:0000256" key="12">
    <source>
        <dbReference type="HAMAP-Rule" id="MF_00974"/>
    </source>
</evidence>
<feature type="domain" description="Toprim" evidence="13">
    <location>
        <begin position="250"/>
        <end position="331"/>
    </location>
</feature>
<dbReference type="InterPro" id="IPR006171">
    <property type="entry name" value="TOPRIM_dom"/>
</dbReference>
<comment type="similarity">
    <text evidence="12">Belongs to the DnaG primase family.</text>
</comment>
<dbReference type="RefSeq" id="WP_243333750.1">
    <property type="nucleotide sequence ID" value="NZ_AP027081.1"/>
</dbReference>
<keyword evidence="6 12" id="KW-0479">Metal-binding</keyword>
<comment type="catalytic activity">
    <reaction evidence="12">
        <text>ssDNA + n NTP = ssDNA/pppN(pN)n-1 hybrid + (n-1) diphosphate.</text>
        <dbReference type="EC" id="2.7.7.101"/>
    </reaction>
</comment>
<dbReference type="PANTHER" id="PTHR30313:SF2">
    <property type="entry name" value="DNA PRIMASE"/>
    <property type="match status" value="1"/>
</dbReference>
<name>A0AA48KDW2_9BACT</name>
<dbReference type="Gene3D" id="3.90.980.10">
    <property type="entry name" value="DNA primase, catalytic core, N-terminal domain"/>
    <property type="match status" value="1"/>
</dbReference>
<dbReference type="EMBL" id="AP027081">
    <property type="protein sequence ID" value="BDU76732.1"/>
    <property type="molecule type" value="Genomic_DNA"/>
</dbReference>
<dbReference type="PROSITE" id="PS50880">
    <property type="entry name" value="TOPRIM"/>
    <property type="match status" value="1"/>
</dbReference>
<dbReference type="CDD" id="cd03364">
    <property type="entry name" value="TOPRIM_DnaG_primases"/>
    <property type="match status" value="1"/>
</dbReference>
<dbReference type="GO" id="GO:0003899">
    <property type="term" value="F:DNA-directed RNA polymerase activity"/>
    <property type="evidence" value="ECO:0007669"/>
    <property type="project" value="UniProtKB-UniRule"/>
</dbReference>
<dbReference type="AlphaFoldDB" id="A0AA48KDW2"/>
<dbReference type="GO" id="GO:0008270">
    <property type="term" value="F:zinc ion binding"/>
    <property type="evidence" value="ECO:0007669"/>
    <property type="project" value="UniProtKB-UniRule"/>
</dbReference>
<comment type="function">
    <text evidence="12">RNA polymerase that catalyzes the synthesis of short RNA molecules used as primers for DNA polymerase during DNA replication.</text>
</comment>
<dbReference type="InterPro" id="IPR037068">
    <property type="entry name" value="DNA_primase_core_N_sf"/>
</dbReference>
<dbReference type="NCBIfam" id="TIGR01391">
    <property type="entry name" value="dnaG"/>
    <property type="match status" value="1"/>
</dbReference>
<dbReference type="SUPFAM" id="SSF57783">
    <property type="entry name" value="Zinc beta-ribbon"/>
    <property type="match status" value="1"/>
</dbReference>
<dbReference type="InterPro" id="IPR034151">
    <property type="entry name" value="TOPRIM_DnaG_bac"/>
</dbReference>
<keyword evidence="4 12" id="KW-0548">Nucleotidyltransferase</keyword>
<dbReference type="InterPro" id="IPR036977">
    <property type="entry name" value="DNA_primase_Znf_CHC2"/>
</dbReference>
<dbReference type="InterPro" id="IPR006295">
    <property type="entry name" value="DNA_primase_DnaG"/>
</dbReference>